<evidence type="ECO:0000256" key="2">
    <source>
        <dbReference type="ARBA" id="ARBA00022448"/>
    </source>
</evidence>
<evidence type="ECO:0000256" key="9">
    <source>
        <dbReference type="RuleBase" id="RU369079"/>
    </source>
</evidence>
<comment type="similarity">
    <text evidence="8 9">Belongs to the TRAP transporter small permease family.</text>
</comment>
<evidence type="ECO:0000256" key="1">
    <source>
        <dbReference type="ARBA" id="ARBA00004429"/>
    </source>
</evidence>
<dbReference type="GO" id="GO:0022857">
    <property type="term" value="F:transmembrane transporter activity"/>
    <property type="evidence" value="ECO:0007669"/>
    <property type="project" value="UniProtKB-UniRule"/>
</dbReference>
<evidence type="ECO:0000313" key="11">
    <source>
        <dbReference type="EMBL" id="ABR69580.1"/>
    </source>
</evidence>
<keyword evidence="5 9" id="KW-0812">Transmembrane</keyword>
<dbReference type="EMBL" id="CP000749">
    <property type="protein sequence ID" value="ABR69580.1"/>
    <property type="molecule type" value="Genomic_DNA"/>
</dbReference>
<feature type="transmembrane region" description="Helical" evidence="9">
    <location>
        <begin position="20"/>
        <end position="42"/>
    </location>
</feature>
<comment type="subcellular location">
    <subcellularLocation>
        <location evidence="1 9">Cell inner membrane</location>
        <topology evidence="1 9">Multi-pass membrane protein</topology>
    </subcellularLocation>
</comment>
<dbReference type="GO" id="GO:0005886">
    <property type="term" value="C:plasma membrane"/>
    <property type="evidence" value="ECO:0007669"/>
    <property type="project" value="UniProtKB-SubCell"/>
</dbReference>
<reference evidence="11" key="1">
    <citation type="submission" date="2007-06" db="EMBL/GenBank/DDBJ databases">
        <title>Complete sequence of Marinomonas sp. MWYL1.</title>
        <authorList>
            <consortium name="US DOE Joint Genome Institute"/>
            <person name="Copeland A."/>
            <person name="Lucas S."/>
            <person name="Lapidus A."/>
            <person name="Barry K."/>
            <person name="Glavina del Rio T."/>
            <person name="Dalin E."/>
            <person name="Tice H."/>
            <person name="Pitluck S."/>
            <person name="Kiss H."/>
            <person name="Brettin T."/>
            <person name="Bruce D."/>
            <person name="Detter J.C."/>
            <person name="Han C."/>
            <person name="Schmutz J."/>
            <person name="Larimer F."/>
            <person name="Land M."/>
            <person name="Hauser L."/>
            <person name="Kyrpides N."/>
            <person name="Kim E."/>
            <person name="Johnston A.W.B."/>
            <person name="Todd J.D."/>
            <person name="Rogers R."/>
            <person name="Wexler M."/>
            <person name="Bond P.L."/>
            <person name="Li Y."/>
            <person name="Richardson P."/>
        </authorList>
    </citation>
    <scope>NUCLEOTIDE SEQUENCE [LARGE SCALE GENOMIC DNA]</scope>
    <source>
        <strain evidence="11">MWYL1</strain>
    </source>
</reference>
<dbReference type="InterPro" id="IPR007387">
    <property type="entry name" value="TRAP_DctQ"/>
</dbReference>
<dbReference type="InterPro" id="IPR055348">
    <property type="entry name" value="DctQ"/>
</dbReference>
<evidence type="ECO:0000256" key="5">
    <source>
        <dbReference type="ARBA" id="ARBA00022692"/>
    </source>
</evidence>
<keyword evidence="4 9" id="KW-0997">Cell inner membrane</keyword>
<evidence type="ECO:0000256" key="3">
    <source>
        <dbReference type="ARBA" id="ARBA00022475"/>
    </source>
</evidence>
<dbReference type="Pfam" id="PF04290">
    <property type="entry name" value="DctQ"/>
    <property type="match status" value="1"/>
</dbReference>
<comment type="subunit">
    <text evidence="9">The complex comprises the extracytoplasmic solute receptor protein and the two transmembrane proteins.</text>
</comment>
<dbReference type="HOGENOM" id="CLU_1568580_0_0_6"/>
<evidence type="ECO:0000259" key="10">
    <source>
        <dbReference type="Pfam" id="PF04290"/>
    </source>
</evidence>
<dbReference type="eggNOG" id="COG3090">
    <property type="taxonomic scope" value="Bacteria"/>
</dbReference>
<organism evidence="11">
    <name type="scientific">Marinomonas sp. (strain MWYL1)</name>
    <dbReference type="NCBI Taxonomy" id="400668"/>
    <lineage>
        <taxon>Bacteria</taxon>
        <taxon>Pseudomonadati</taxon>
        <taxon>Pseudomonadota</taxon>
        <taxon>Gammaproteobacteria</taxon>
        <taxon>Oceanospirillales</taxon>
        <taxon>Oceanospirillaceae</taxon>
        <taxon>Marinomonas</taxon>
    </lineage>
</organism>
<keyword evidence="7 9" id="KW-0472">Membrane</keyword>
<evidence type="ECO:0000256" key="4">
    <source>
        <dbReference type="ARBA" id="ARBA00022519"/>
    </source>
</evidence>
<protein>
    <recommendedName>
        <fullName evidence="9">TRAP transporter small permease protein</fullName>
    </recommendedName>
</protein>
<dbReference type="AlphaFoldDB" id="A6VT01"/>
<dbReference type="PANTHER" id="PTHR35011:SF2">
    <property type="entry name" value="2,3-DIKETO-L-GULONATE TRAP TRANSPORTER SMALL PERMEASE PROTEIN YIAM"/>
    <property type="match status" value="1"/>
</dbReference>
<feature type="domain" description="Tripartite ATP-independent periplasmic transporters DctQ component" evidence="10">
    <location>
        <begin position="30"/>
        <end position="160"/>
    </location>
</feature>
<feature type="transmembrane region" description="Helical" evidence="9">
    <location>
        <begin position="93"/>
        <end position="114"/>
    </location>
</feature>
<dbReference type="KEGG" id="mmw:Mmwyl1_0646"/>
<keyword evidence="2 9" id="KW-0813">Transport</keyword>
<evidence type="ECO:0000256" key="7">
    <source>
        <dbReference type="ARBA" id="ARBA00023136"/>
    </source>
</evidence>
<feature type="transmembrane region" description="Helical" evidence="9">
    <location>
        <begin position="54"/>
        <end position="72"/>
    </location>
</feature>
<evidence type="ECO:0000256" key="8">
    <source>
        <dbReference type="ARBA" id="ARBA00038436"/>
    </source>
</evidence>
<dbReference type="PANTHER" id="PTHR35011">
    <property type="entry name" value="2,3-DIKETO-L-GULONATE TRAP TRANSPORTER SMALL PERMEASE PROTEIN YIAM"/>
    <property type="match status" value="1"/>
</dbReference>
<keyword evidence="3" id="KW-1003">Cell membrane</keyword>
<keyword evidence="6 9" id="KW-1133">Transmembrane helix</keyword>
<dbReference type="GO" id="GO:0015740">
    <property type="term" value="P:C4-dicarboxylate transport"/>
    <property type="evidence" value="ECO:0007669"/>
    <property type="project" value="TreeGrafter"/>
</dbReference>
<dbReference type="STRING" id="400668.Mmwyl1_0646"/>
<evidence type="ECO:0000256" key="6">
    <source>
        <dbReference type="ARBA" id="ARBA00022989"/>
    </source>
</evidence>
<sequence length="170" mass="19154">MGDTMSFISNVFDRLIRAIFYIGVISGGIMAALILVSSLLRYVVGTPISFSDELAGLLFVTLAFTTFPLVMERSEHIQLSILTERLNHGTQRVCRIFASLILFTFATVFIYQSWAFMDFSRMITSRTDVSGILLWPWMALMPISMGLCILVELRAIFRIVTDSPISEHSL</sequence>
<comment type="function">
    <text evidence="9">Part of the tripartite ATP-independent periplasmic (TRAP) transport system.</text>
</comment>
<gene>
    <name evidence="11" type="ordered locus">Mmwyl1_0646</name>
</gene>
<feature type="transmembrane region" description="Helical" evidence="9">
    <location>
        <begin position="134"/>
        <end position="153"/>
    </location>
</feature>
<name>A6VT01_MARMS</name>
<accession>A6VT01</accession>
<proteinExistence type="inferred from homology"/>